<comment type="caution">
    <text evidence="3">The sequence shown here is derived from an EMBL/GenBank/DDBJ whole genome shotgun (WGS) entry which is preliminary data.</text>
</comment>
<keyword evidence="4" id="KW-1185">Reference proteome</keyword>
<dbReference type="SMART" id="SM00220">
    <property type="entry name" value="S_TKc"/>
    <property type="match status" value="1"/>
</dbReference>
<organism evidence="3 4">
    <name type="scientific">Sesamum angolense</name>
    <dbReference type="NCBI Taxonomy" id="2727404"/>
    <lineage>
        <taxon>Eukaryota</taxon>
        <taxon>Viridiplantae</taxon>
        <taxon>Streptophyta</taxon>
        <taxon>Embryophyta</taxon>
        <taxon>Tracheophyta</taxon>
        <taxon>Spermatophyta</taxon>
        <taxon>Magnoliopsida</taxon>
        <taxon>eudicotyledons</taxon>
        <taxon>Gunneridae</taxon>
        <taxon>Pentapetalae</taxon>
        <taxon>asterids</taxon>
        <taxon>lamiids</taxon>
        <taxon>Lamiales</taxon>
        <taxon>Pedaliaceae</taxon>
        <taxon>Sesamum</taxon>
    </lineage>
</organism>
<reference evidence="3" key="2">
    <citation type="journal article" date="2024" name="Plant">
        <title>Genomic evolution and insights into agronomic trait innovations of Sesamum species.</title>
        <authorList>
            <person name="Miao H."/>
            <person name="Wang L."/>
            <person name="Qu L."/>
            <person name="Liu H."/>
            <person name="Sun Y."/>
            <person name="Le M."/>
            <person name="Wang Q."/>
            <person name="Wei S."/>
            <person name="Zheng Y."/>
            <person name="Lin W."/>
            <person name="Duan Y."/>
            <person name="Cao H."/>
            <person name="Xiong S."/>
            <person name="Wang X."/>
            <person name="Wei L."/>
            <person name="Li C."/>
            <person name="Ma Q."/>
            <person name="Ju M."/>
            <person name="Zhao R."/>
            <person name="Li G."/>
            <person name="Mu C."/>
            <person name="Tian Q."/>
            <person name="Mei H."/>
            <person name="Zhang T."/>
            <person name="Gao T."/>
            <person name="Zhang H."/>
        </authorList>
    </citation>
    <scope>NUCLEOTIDE SEQUENCE</scope>
    <source>
        <strain evidence="3">K16</strain>
    </source>
</reference>
<name>A0AAE1WRR3_9LAMI</name>
<evidence type="ECO:0000313" key="4">
    <source>
        <dbReference type="Proteomes" id="UP001289374"/>
    </source>
</evidence>
<dbReference type="PANTHER" id="PTHR48014">
    <property type="entry name" value="SERINE/THREONINE-PROTEIN KINASE FRAY2"/>
    <property type="match status" value="1"/>
</dbReference>
<gene>
    <name evidence="3" type="ORF">Sango_1289900</name>
</gene>
<accession>A0AAE1WRR3</accession>
<dbReference type="Proteomes" id="UP001289374">
    <property type="component" value="Unassembled WGS sequence"/>
</dbReference>
<comment type="similarity">
    <text evidence="1">Belongs to the protein kinase superfamily. STE Ser/Thr protein kinase family. STE20 subfamily.</text>
</comment>
<dbReference type="PROSITE" id="PS50011">
    <property type="entry name" value="PROTEIN_KINASE_DOM"/>
    <property type="match status" value="1"/>
</dbReference>
<keyword evidence="3" id="KW-0418">Kinase</keyword>
<dbReference type="AlphaFoldDB" id="A0AAE1WRR3"/>
<evidence type="ECO:0000313" key="3">
    <source>
        <dbReference type="EMBL" id="KAK4398144.1"/>
    </source>
</evidence>
<proteinExistence type="inferred from homology"/>
<dbReference type="InterPro" id="IPR011009">
    <property type="entry name" value="Kinase-like_dom_sf"/>
</dbReference>
<dbReference type="PROSITE" id="PS00108">
    <property type="entry name" value="PROTEIN_KINASE_ST"/>
    <property type="match status" value="1"/>
</dbReference>
<protein>
    <submittedName>
        <fullName evidence="3">Serine/threonine-protein kinase BLUS1</fullName>
    </submittedName>
</protein>
<dbReference type="EMBL" id="JACGWL010000007">
    <property type="protein sequence ID" value="KAK4398144.1"/>
    <property type="molecule type" value="Genomic_DNA"/>
</dbReference>
<dbReference type="SUPFAM" id="SSF56112">
    <property type="entry name" value="Protein kinase-like (PK-like)"/>
    <property type="match status" value="1"/>
</dbReference>
<dbReference type="Gene3D" id="3.30.200.20">
    <property type="entry name" value="Phosphorylase Kinase, domain 1"/>
    <property type="match status" value="1"/>
</dbReference>
<dbReference type="InterPro" id="IPR000719">
    <property type="entry name" value="Prot_kinase_dom"/>
</dbReference>
<sequence>MDQVEKKQSSSSSPDYEFPMEKSSYEMIHQIGGGLIANVFKATCKSLVVAIKIIDLEKANDEFEPLESKGITQNISHRNILIPHCSFTVDRRLWVVMPFVDKDPSTELCLATVLREILTALLYLHGQGYVHGDIKPGNVLIGKNGRIFLADFAYSASFYERRPSSSSNIGSEYWMPPEKLKSAMSDIWSFGITALELGHGRPPLFCLPKSKSLIKKVSKRVKFCSDVKKKFNESFGLMVEMCLQKDSSKRRIAEELLKCEFLTKISTEAPEVIANTEGLSANEEEDEDEDSELEWWETIKHWVFSPKMCVLFPFLVDSEKRFAYYFSSHITVPLEALLGEGDESEPIVNALVSSVDEQIERSKDQIAQLEDLIEKWSL</sequence>
<keyword evidence="3" id="KW-0808">Transferase</keyword>
<dbReference type="PANTHER" id="PTHR48014:SF7">
    <property type="entry name" value="SERINE_THREONINE-PROTEIN KINASE BLUS1"/>
    <property type="match status" value="1"/>
</dbReference>
<feature type="domain" description="Protein kinase" evidence="2">
    <location>
        <begin position="25"/>
        <end position="262"/>
    </location>
</feature>
<evidence type="ECO:0000259" key="2">
    <source>
        <dbReference type="PROSITE" id="PS50011"/>
    </source>
</evidence>
<dbReference type="GO" id="GO:0004672">
    <property type="term" value="F:protein kinase activity"/>
    <property type="evidence" value="ECO:0007669"/>
    <property type="project" value="InterPro"/>
</dbReference>
<reference evidence="3" key="1">
    <citation type="submission" date="2020-06" db="EMBL/GenBank/DDBJ databases">
        <authorList>
            <person name="Li T."/>
            <person name="Hu X."/>
            <person name="Zhang T."/>
            <person name="Song X."/>
            <person name="Zhang H."/>
            <person name="Dai N."/>
            <person name="Sheng W."/>
            <person name="Hou X."/>
            <person name="Wei L."/>
        </authorList>
    </citation>
    <scope>NUCLEOTIDE SEQUENCE</scope>
    <source>
        <strain evidence="3">K16</strain>
        <tissue evidence="3">Leaf</tissue>
    </source>
</reference>
<dbReference type="Pfam" id="PF00069">
    <property type="entry name" value="Pkinase"/>
    <property type="match status" value="1"/>
</dbReference>
<dbReference type="InterPro" id="IPR047173">
    <property type="entry name" value="STRAD_A/B-like"/>
</dbReference>
<dbReference type="GO" id="GO:0043539">
    <property type="term" value="F:protein serine/threonine kinase activator activity"/>
    <property type="evidence" value="ECO:0007669"/>
    <property type="project" value="InterPro"/>
</dbReference>
<dbReference type="InterPro" id="IPR008271">
    <property type="entry name" value="Ser/Thr_kinase_AS"/>
</dbReference>
<dbReference type="GO" id="GO:0005524">
    <property type="term" value="F:ATP binding"/>
    <property type="evidence" value="ECO:0007669"/>
    <property type="project" value="InterPro"/>
</dbReference>
<evidence type="ECO:0000256" key="1">
    <source>
        <dbReference type="ARBA" id="ARBA00008874"/>
    </source>
</evidence>
<dbReference type="Gene3D" id="1.10.510.10">
    <property type="entry name" value="Transferase(Phosphotransferase) domain 1"/>
    <property type="match status" value="1"/>
</dbReference>